<proteinExistence type="predicted"/>
<reference evidence="1" key="2">
    <citation type="submission" date="2021-01" db="EMBL/GenBank/DDBJ databases">
        <authorList>
            <person name="Schikora-Tamarit M.A."/>
        </authorList>
    </citation>
    <scope>NUCLEOTIDE SEQUENCE</scope>
    <source>
        <strain evidence="1">NCAIM Y.01608</strain>
    </source>
</reference>
<reference evidence="1" key="1">
    <citation type="journal article" date="2021" name="Open Biol.">
        <title>Shared evolutionary footprints suggest mitochondrial oxidative damage underlies multiple complex I losses in fungi.</title>
        <authorList>
            <person name="Schikora-Tamarit M.A."/>
            <person name="Marcet-Houben M."/>
            <person name="Nosek J."/>
            <person name="Gabaldon T."/>
        </authorList>
    </citation>
    <scope>NUCLEOTIDE SEQUENCE</scope>
    <source>
        <strain evidence="1">NCAIM Y.01608</strain>
    </source>
</reference>
<sequence>MFTFKQLSPSTSASFSLVLLDETDTAVRPRYGDLDRTPSDERIENLLKHLKPQRCVDAVVAFRQADNGVLALLVLQPCEPLRLGLTQDRFFRADELEKIQRLQHMDHPRAELGSKFRRHPVMRLFAVLFRVFGATRVARQVINHLVELGDDTQNLRPQKPHTEIVTKQEEQPVAFDLVDDCDDRLELEVLKRLRFQDLLLHKAMVDVILSGSVGVLLLALADDPPPAPTLAMLPSSVLHPTCWSSRNSRLMNRLDTSSWTAELDELASNISLLSLLQNSIGSSDEWIT</sequence>
<dbReference type="EMBL" id="JAEUBD010000526">
    <property type="protein sequence ID" value="KAH3674011.1"/>
    <property type="molecule type" value="Genomic_DNA"/>
</dbReference>
<keyword evidence="2" id="KW-1185">Reference proteome</keyword>
<protein>
    <submittedName>
        <fullName evidence="1">Uncharacterized protein</fullName>
    </submittedName>
</protein>
<gene>
    <name evidence="1" type="ORF">OGATHE_001991</name>
</gene>
<dbReference type="Proteomes" id="UP000788993">
    <property type="component" value="Unassembled WGS sequence"/>
</dbReference>
<evidence type="ECO:0000313" key="1">
    <source>
        <dbReference type="EMBL" id="KAH3674011.1"/>
    </source>
</evidence>
<organism evidence="1 2">
    <name type="scientific">Ogataea polymorpha</name>
    <dbReference type="NCBI Taxonomy" id="460523"/>
    <lineage>
        <taxon>Eukaryota</taxon>
        <taxon>Fungi</taxon>
        <taxon>Dikarya</taxon>
        <taxon>Ascomycota</taxon>
        <taxon>Saccharomycotina</taxon>
        <taxon>Pichiomycetes</taxon>
        <taxon>Pichiales</taxon>
        <taxon>Pichiaceae</taxon>
        <taxon>Ogataea</taxon>
    </lineage>
</organism>
<comment type="caution">
    <text evidence="1">The sequence shown here is derived from an EMBL/GenBank/DDBJ whole genome shotgun (WGS) entry which is preliminary data.</text>
</comment>
<dbReference type="AlphaFoldDB" id="A0A9P8TCF0"/>
<accession>A0A9P8TCF0</accession>
<name>A0A9P8TCF0_9ASCO</name>
<evidence type="ECO:0000313" key="2">
    <source>
        <dbReference type="Proteomes" id="UP000788993"/>
    </source>
</evidence>